<keyword evidence="2" id="KW-1185">Reference proteome</keyword>
<organism evidence="1 2">
    <name type="scientific">Mycetocola manganoxydans</name>
    <dbReference type="NCBI Taxonomy" id="699879"/>
    <lineage>
        <taxon>Bacteria</taxon>
        <taxon>Bacillati</taxon>
        <taxon>Actinomycetota</taxon>
        <taxon>Actinomycetes</taxon>
        <taxon>Micrococcales</taxon>
        <taxon>Microbacteriaceae</taxon>
        <taxon>Mycetocola</taxon>
    </lineage>
</organism>
<dbReference type="EMBL" id="RCUV01000031">
    <property type="protein sequence ID" value="RLP67786.1"/>
    <property type="molecule type" value="Genomic_DNA"/>
</dbReference>
<sequence length="69" mass="7170">SQARKIVVLLFVPAEDVSKSAESGDLEIGTEIGNLFAESGHVLACTVGDAVEPARKVLEVDADSGCLLE</sequence>
<evidence type="ECO:0000313" key="2">
    <source>
        <dbReference type="Proteomes" id="UP000270299"/>
    </source>
</evidence>
<name>A0A3L6ZIB3_9MICO</name>
<evidence type="ECO:0000313" key="1">
    <source>
        <dbReference type="EMBL" id="RLP67786.1"/>
    </source>
</evidence>
<dbReference type="Proteomes" id="UP000270299">
    <property type="component" value="Unassembled WGS sequence"/>
</dbReference>
<gene>
    <name evidence="1" type="ORF">D9V29_14765</name>
</gene>
<feature type="non-terminal residue" evidence="1">
    <location>
        <position position="1"/>
    </location>
</feature>
<proteinExistence type="predicted"/>
<accession>A0A3L6ZIB3</accession>
<protein>
    <submittedName>
        <fullName evidence="1">Uncharacterized protein</fullName>
    </submittedName>
</protein>
<dbReference type="AlphaFoldDB" id="A0A3L6ZIB3"/>
<reference evidence="1 2" key="1">
    <citation type="submission" date="2018-10" db="EMBL/GenBank/DDBJ databases">
        <authorList>
            <person name="Li J."/>
        </authorList>
    </citation>
    <scope>NUCLEOTIDE SEQUENCE [LARGE SCALE GENOMIC DNA]</scope>
    <source>
        <strain evidence="1 2">CCTCC AB209002</strain>
    </source>
</reference>
<comment type="caution">
    <text evidence="1">The sequence shown here is derived from an EMBL/GenBank/DDBJ whole genome shotgun (WGS) entry which is preliminary data.</text>
</comment>